<dbReference type="PROSITE" id="PS00010">
    <property type="entry name" value="ASX_HYDROXYL"/>
    <property type="match status" value="1"/>
</dbReference>
<evidence type="ECO:0000259" key="7">
    <source>
        <dbReference type="PROSITE" id="PS50041"/>
    </source>
</evidence>
<comment type="caution">
    <text evidence="8">The sequence shown here is derived from an EMBL/GenBank/DDBJ whole genome shotgun (WGS) entry which is preliminary data.</text>
</comment>
<evidence type="ECO:0000313" key="9">
    <source>
        <dbReference type="Proteomes" id="UP001249851"/>
    </source>
</evidence>
<dbReference type="Pfam" id="PF07645">
    <property type="entry name" value="EGF_CA"/>
    <property type="match status" value="1"/>
</dbReference>
<dbReference type="PROSITE" id="PS50041">
    <property type="entry name" value="C_TYPE_LECTIN_2"/>
    <property type="match status" value="2"/>
</dbReference>
<dbReference type="InterPro" id="IPR001304">
    <property type="entry name" value="C-type_lectin-like"/>
</dbReference>
<protein>
    <submittedName>
        <fullName evidence="8">Aggrecan core protein</fullName>
    </submittedName>
</protein>
<dbReference type="InterPro" id="IPR001881">
    <property type="entry name" value="EGF-like_Ca-bd_dom"/>
</dbReference>
<evidence type="ECO:0000256" key="1">
    <source>
        <dbReference type="ARBA" id="ARBA00022536"/>
    </source>
</evidence>
<dbReference type="Gene3D" id="2.10.25.10">
    <property type="entry name" value="Laminin"/>
    <property type="match status" value="1"/>
</dbReference>
<name>A0AAD9PR17_ACRCE</name>
<evidence type="ECO:0000256" key="4">
    <source>
        <dbReference type="ARBA" id="ARBA00023157"/>
    </source>
</evidence>
<organism evidence="8 9">
    <name type="scientific">Acropora cervicornis</name>
    <name type="common">Staghorn coral</name>
    <dbReference type="NCBI Taxonomy" id="6130"/>
    <lineage>
        <taxon>Eukaryota</taxon>
        <taxon>Metazoa</taxon>
        <taxon>Cnidaria</taxon>
        <taxon>Anthozoa</taxon>
        <taxon>Hexacorallia</taxon>
        <taxon>Scleractinia</taxon>
        <taxon>Astrocoeniina</taxon>
        <taxon>Acroporidae</taxon>
        <taxon>Acropora</taxon>
    </lineage>
</organism>
<keyword evidence="2" id="KW-0732">Signal</keyword>
<keyword evidence="9" id="KW-1185">Reference proteome</keyword>
<keyword evidence="1 5" id="KW-0245">EGF-like domain</keyword>
<dbReference type="AlphaFoldDB" id="A0AAD9PR17"/>
<evidence type="ECO:0000256" key="5">
    <source>
        <dbReference type="PROSITE-ProRule" id="PRU00076"/>
    </source>
</evidence>
<keyword evidence="4" id="KW-1015">Disulfide bond</keyword>
<dbReference type="CDD" id="cd00054">
    <property type="entry name" value="EGF_CA"/>
    <property type="match status" value="1"/>
</dbReference>
<dbReference type="InterPro" id="IPR050111">
    <property type="entry name" value="C-type_lectin/snaclec_domain"/>
</dbReference>
<comment type="caution">
    <text evidence="5">Lacks conserved residue(s) required for the propagation of feature annotation.</text>
</comment>
<dbReference type="InterPro" id="IPR016186">
    <property type="entry name" value="C-type_lectin-like/link_sf"/>
</dbReference>
<feature type="domain" description="C-type lectin" evidence="7">
    <location>
        <begin position="206"/>
        <end position="322"/>
    </location>
</feature>
<dbReference type="SMART" id="SM00034">
    <property type="entry name" value="CLECT"/>
    <property type="match status" value="2"/>
</dbReference>
<dbReference type="SUPFAM" id="SSF56436">
    <property type="entry name" value="C-type lectin-like"/>
    <property type="match status" value="2"/>
</dbReference>
<evidence type="ECO:0000313" key="8">
    <source>
        <dbReference type="EMBL" id="KAK2547422.1"/>
    </source>
</evidence>
<dbReference type="Pfam" id="PF00059">
    <property type="entry name" value="Lectin_C"/>
    <property type="match status" value="2"/>
</dbReference>
<dbReference type="InterPro" id="IPR016187">
    <property type="entry name" value="CTDL_fold"/>
</dbReference>
<dbReference type="FunFam" id="2.10.25.10:FF:000038">
    <property type="entry name" value="Fibrillin 2"/>
    <property type="match status" value="1"/>
</dbReference>
<keyword evidence="3" id="KW-0677">Repeat</keyword>
<dbReference type="InterPro" id="IPR049883">
    <property type="entry name" value="NOTCH1_EGF-like"/>
</dbReference>
<dbReference type="InterPro" id="IPR000742">
    <property type="entry name" value="EGF"/>
</dbReference>
<evidence type="ECO:0000256" key="2">
    <source>
        <dbReference type="ARBA" id="ARBA00022729"/>
    </source>
</evidence>
<dbReference type="Proteomes" id="UP001249851">
    <property type="component" value="Unassembled WGS sequence"/>
</dbReference>
<gene>
    <name evidence="8" type="ORF">P5673_032590</name>
</gene>
<evidence type="ECO:0000259" key="6">
    <source>
        <dbReference type="PROSITE" id="PS50026"/>
    </source>
</evidence>
<dbReference type="GO" id="GO:0005509">
    <property type="term" value="F:calcium ion binding"/>
    <property type="evidence" value="ECO:0007669"/>
    <property type="project" value="InterPro"/>
</dbReference>
<dbReference type="Gene3D" id="3.10.100.10">
    <property type="entry name" value="Mannose-Binding Protein A, subunit A"/>
    <property type="match status" value="2"/>
</dbReference>
<proteinExistence type="predicted"/>
<sequence>MVLITRKTDISSIIILPGQKISARPFNLNHSFLPSSKNLCSVDRESPYVHEATTPWVENVNNTHFTACVTRAGRNDYPSDSFATVDWVAYQGSPPGGVTGEKKFSRWWTGTSCETVNLPSLCIRELQNFAGVHDDISVNWLAFETLHRPLFSEHNNVSFVNGDLPSKSHNFAFCQDVNFDRTYNANPIVLLTATHTNVCRDGWRYFQGYCYRKVSSCDSWNNGENQCATVGANLPSVHSQEENVFIQSLHSGENGWLGLSDINTEGRFVWSDGTRLNFTYWASRQPNNFHNEDCVHTLGSLQDCRCKWNGVSCSSCHKYSCKKDFNECQSSAHDFPQNATCINSVGSYTCRCPLGTRNNGRSCVGCPEQWSTHNYSCYYMTNESSSKLNDAKEKCKQMSAKLPIIKSNAENTFILGLMSRQKVWEWLGMERRNGKMVCFDGAPAEPSSGALYSAWDTFEPSNGLNENCAYLDFGKKKWNDNICDFGKANGPLVLCQKRA</sequence>
<dbReference type="PANTHER" id="PTHR22803">
    <property type="entry name" value="MANNOSE, PHOSPHOLIPASE, LECTIN RECEPTOR RELATED"/>
    <property type="match status" value="1"/>
</dbReference>
<evidence type="ECO:0000256" key="3">
    <source>
        <dbReference type="ARBA" id="ARBA00022737"/>
    </source>
</evidence>
<reference evidence="8" key="1">
    <citation type="journal article" date="2023" name="G3 (Bethesda)">
        <title>Whole genome assembly and annotation of the endangered Caribbean coral Acropora cervicornis.</title>
        <authorList>
            <person name="Selwyn J.D."/>
            <person name="Vollmer S.V."/>
        </authorList>
    </citation>
    <scope>NUCLEOTIDE SEQUENCE</scope>
    <source>
        <strain evidence="8">K2</strain>
    </source>
</reference>
<dbReference type="EMBL" id="JARQWQ010000185">
    <property type="protein sequence ID" value="KAK2547422.1"/>
    <property type="molecule type" value="Genomic_DNA"/>
</dbReference>
<accession>A0AAD9PR17</accession>
<dbReference type="PROSITE" id="PS50026">
    <property type="entry name" value="EGF_3"/>
    <property type="match status" value="1"/>
</dbReference>
<feature type="domain" description="EGF-like" evidence="6">
    <location>
        <begin position="324"/>
        <end position="364"/>
    </location>
</feature>
<dbReference type="InterPro" id="IPR000152">
    <property type="entry name" value="EGF-type_Asp/Asn_hydroxyl_site"/>
</dbReference>
<dbReference type="SMART" id="SM00179">
    <property type="entry name" value="EGF_CA"/>
    <property type="match status" value="1"/>
</dbReference>
<feature type="domain" description="C-type lectin" evidence="7">
    <location>
        <begin position="373"/>
        <end position="484"/>
    </location>
</feature>
<reference evidence="8" key="2">
    <citation type="journal article" date="2023" name="Science">
        <title>Genomic signatures of disease resistance in endangered staghorn corals.</title>
        <authorList>
            <person name="Vollmer S.V."/>
            <person name="Selwyn J.D."/>
            <person name="Despard B.A."/>
            <person name="Roesel C.L."/>
        </authorList>
    </citation>
    <scope>NUCLEOTIDE SEQUENCE</scope>
    <source>
        <strain evidence="8">K2</strain>
    </source>
</reference>